<keyword evidence="3" id="KW-0449">Lipoprotein</keyword>
<dbReference type="InParanoid" id="Q2LUT5"/>
<dbReference type="SUPFAM" id="SSF51261">
    <property type="entry name" value="Duplicated hybrid motif"/>
    <property type="match status" value="1"/>
</dbReference>
<sequence length="322" mass="35519">MLLILLLPLIVTNSYGLKPGKLKGVYHRVKKGETLYSIARAYRVHIQDLAEVNNIDDTNRIEMDQVLFVPDATEVVEDIMLLLRMQDPAARRNKQATGERLISRIPPGGDSSSVRGRMPETESIVPPEAVSSGLPQQPSGSAVEEHSETLTPAAPPTGQDAVSPKESVPFPRQAPSKSGAGTLNKEPPQADVPGKVQFEKKRFIWPVKGRVISQFGVQPNGMYHNWISISAKDMAPVIAAASGTVIFSAELKDYGETIIIKHTDNFATVYTHLKVRKVLLDDSVRKGESIALVGRLGKEENVYLNFEVRHQNRARNPLFFLP</sequence>
<evidence type="ECO:0000256" key="1">
    <source>
        <dbReference type="SAM" id="MobiDB-lite"/>
    </source>
</evidence>
<dbReference type="InterPro" id="IPR050570">
    <property type="entry name" value="Cell_wall_metabolism_enzyme"/>
</dbReference>
<dbReference type="SUPFAM" id="SSF54106">
    <property type="entry name" value="LysM domain"/>
    <property type="match status" value="1"/>
</dbReference>
<name>Q2LUT5_SYNAS</name>
<dbReference type="CDD" id="cd12797">
    <property type="entry name" value="M23_peptidase"/>
    <property type="match status" value="1"/>
</dbReference>
<dbReference type="eggNOG" id="COG1388">
    <property type="taxonomic scope" value="Bacteria"/>
</dbReference>
<feature type="region of interest" description="Disordered" evidence="1">
    <location>
        <begin position="90"/>
        <end position="193"/>
    </location>
</feature>
<dbReference type="InterPro" id="IPR011055">
    <property type="entry name" value="Dup_hybrid_motif"/>
</dbReference>
<dbReference type="InterPro" id="IPR016047">
    <property type="entry name" value="M23ase_b-sheet_dom"/>
</dbReference>
<dbReference type="HOGENOM" id="CLU_029425_0_0_7"/>
<dbReference type="InterPro" id="IPR036779">
    <property type="entry name" value="LysM_dom_sf"/>
</dbReference>
<keyword evidence="4" id="KW-1185">Reference proteome</keyword>
<dbReference type="EMBL" id="CP000252">
    <property type="protein sequence ID" value="ABC77847.1"/>
    <property type="molecule type" value="Genomic_DNA"/>
</dbReference>
<evidence type="ECO:0000259" key="2">
    <source>
        <dbReference type="PROSITE" id="PS51782"/>
    </source>
</evidence>
<feature type="domain" description="LysM" evidence="2">
    <location>
        <begin position="25"/>
        <end position="69"/>
    </location>
</feature>
<dbReference type="eggNOG" id="COG4942">
    <property type="taxonomic scope" value="Bacteria"/>
</dbReference>
<dbReference type="InterPro" id="IPR018392">
    <property type="entry name" value="LysM"/>
</dbReference>
<dbReference type="FunCoup" id="Q2LUT5">
    <property type="interactions" value="109"/>
</dbReference>
<dbReference type="AlphaFoldDB" id="Q2LUT5"/>
<evidence type="ECO:0000313" key="4">
    <source>
        <dbReference type="Proteomes" id="UP000001933"/>
    </source>
</evidence>
<dbReference type="KEGG" id="sat:SYN_00999"/>
<gene>
    <name evidence="3" type="ORF">SYN_00999</name>
</gene>
<dbReference type="PROSITE" id="PS51782">
    <property type="entry name" value="LYSM"/>
    <property type="match status" value="1"/>
</dbReference>
<proteinExistence type="predicted"/>
<dbReference type="CDD" id="cd00118">
    <property type="entry name" value="LysM"/>
    <property type="match status" value="1"/>
</dbReference>
<evidence type="ECO:0000313" key="3">
    <source>
        <dbReference type="EMBL" id="ABC77847.1"/>
    </source>
</evidence>
<reference evidence="3 4" key="1">
    <citation type="journal article" date="2007" name="Proc. Natl. Acad. Sci. U.S.A.">
        <title>The genome of Syntrophus aciditrophicus: life at the thermodynamic limit of microbial growth.</title>
        <authorList>
            <person name="McInerney M.J."/>
            <person name="Rohlin L."/>
            <person name="Mouttaki H."/>
            <person name="Kim U."/>
            <person name="Krupp R.S."/>
            <person name="Rios-Hernandez L."/>
            <person name="Sieber J."/>
            <person name="Struchtemeyer C.G."/>
            <person name="Bhattacharyya A."/>
            <person name="Campbell J.W."/>
            <person name="Gunsalus R.P."/>
        </authorList>
    </citation>
    <scope>NUCLEOTIDE SEQUENCE [LARGE SCALE GENOMIC DNA]</scope>
    <source>
        <strain evidence="3 4">SB</strain>
    </source>
</reference>
<dbReference type="GO" id="GO:0004222">
    <property type="term" value="F:metalloendopeptidase activity"/>
    <property type="evidence" value="ECO:0007669"/>
    <property type="project" value="TreeGrafter"/>
</dbReference>
<dbReference type="STRING" id="56780.SYN_00999"/>
<dbReference type="Proteomes" id="UP000001933">
    <property type="component" value="Chromosome"/>
</dbReference>
<dbReference type="Gene3D" id="2.70.70.10">
    <property type="entry name" value="Glucose Permease (Domain IIA)"/>
    <property type="match status" value="1"/>
</dbReference>
<accession>Q2LUT5</accession>
<protein>
    <submittedName>
        <fullName evidence="3">Lipoprotein</fullName>
    </submittedName>
</protein>
<dbReference type="Gene3D" id="3.10.350.10">
    <property type="entry name" value="LysM domain"/>
    <property type="match status" value="1"/>
</dbReference>
<dbReference type="PANTHER" id="PTHR21666:SF270">
    <property type="entry name" value="MUREIN HYDROLASE ACTIVATOR ENVC"/>
    <property type="match status" value="1"/>
</dbReference>
<dbReference type="Pfam" id="PF01476">
    <property type="entry name" value="LysM"/>
    <property type="match status" value="1"/>
</dbReference>
<dbReference type="Pfam" id="PF01551">
    <property type="entry name" value="Peptidase_M23"/>
    <property type="match status" value="1"/>
</dbReference>
<dbReference type="PANTHER" id="PTHR21666">
    <property type="entry name" value="PEPTIDASE-RELATED"/>
    <property type="match status" value="1"/>
</dbReference>
<organism evidence="3 4">
    <name type="scientific">Syntrophus aciditrophicus (strain SB)</name>
    <dbReference type="NCBI Taxonomy" id="56780"/>
    <lineage>
        <taxon>Bacteria</taxon>
        <taxon>Pseudomonadati</taxon>
        <taxon>Thermodesulfobacteriota</taxon>
        <taxon>Syntrophia</taxon>
        <taxon>Syntrophales</taxon>
        <taxon>Syntrophaceae</taxon>
        <taxon>Syntrophus</taxon>
    </lineage>
</organism>
<dbReference type="SMART" id="SM00257">
    <property type="entry name" value="LysM"/>
    <property type="match status" value="1"/>
</dbReference>